<protein>
    <submittedName>
        <fullName evidence="1">Uncharacterized protein</fullName>
    </submittedName>
</protein>
<evidence type="ECO:0000313" key="2">
    <source>
        <dbReference type="Proteomes" id="UP000656813"/>
    </source>
</evidence>
<dbReference type="EMBL" id="BMFV01000009">
    <property type="protein sequence ID" value="GGH79969.1"/>
    <property type="molecule type" value="Genomic_DNA"/>
</dbReference>
<dbReference type="AlphaFoldDB" id="A0A8J2ZVE3"/>
<reference evidence="1" key="2">
    <citation type="submission" date="2020-09" db="EMBL/GenBank/DDBJ databases">
        <authorList>
            <person name="Sun Q."/>
            <person name="Zhou Y."/>
        </authorList>
    </citation>
    <scope>NUCLEOTIDE SEQUENCE</scope>
    <source>
        <strain evidence="1">CGMCC 1.12777</strain>
    </source>
</reference>
<evidence type="ECO:0000313" key="1">
    <source>
        <dbReference type="EMBL" id="GGH79969.1"/>
    </source>
</evidence>
<name>A0A8J2ZVE3_9BACL</name>
<organism evidence="1 2">
    <name type="scientific">Pullulanibacillus pueri</name>
    <dbReference type="NCBI Taxonomy" id="1437324"/>
    <lineage>
        <taxon>Bacteria</taxon>
        <taxon>Bacillati</taxon>
        <taxon>Bacillota</taxon>
        <taxon>Bacilli</taxon>
        <taxon>Bacillales</taxon>
        <taxon>Sporolactobacillaceae</taxon>
        <taxon>Pullulanibacillus</taxon>
    </lineage>
</organism>
<keyword evidence="2" id="KW-1185">Reference proteome</keyword>
<gene>
    <name evidence="1" type="ORF">GCM10007096_15680</name>
</gene>
<proteinExistence type="predicted"/>
<comment type="caution">
    <text evidence="1">The sequence shown here is derived from an EMBL/GenBank/DDBJ whole genome shotgun (WGS) entry which is preliminary data.</text>
</comment>
<accession>A0A8J2ZVE3</accession>
<reference evidence="1" key="1">
    <citation type="journal article" date="2014" name="Int. J. Syst. Evol. Microbiol.">
        <title>Complete genome sequence of Corynebacterium casei LMG S-19264T (=DSM 44701T), isolated from a smear-ripened cheese.</title>
        <authorList>
            <consortium name="US DOE Joint Genome Institute (JGI-PGF)"/>
            <person name="Walter F."/>
            <person name="Albersmeier A."/>
            <person name="Kalinowski J."/>
            <person name="Ruckert C."/>
        </authorList>
    </citation>
    <scope>NUCLEOTIDE SEQUENCE</scope>
    <source>
        <strain evidence="1">CGMCC 1.12777</strain>
    </source>
</reference>
<sequence length="153" mass="17321">MTAWLTSLSSCPNRGPRKVFFTYWGDIDVGRVSVRRTGCASFDVVTLTEWLMLLAFTQLMPVFQILKKNGHQGAFLMPVFQILKKNGHQGAFLMPVFQILEKNGRQDTFLMPVFQILKKNGHQGAFLKPVFQILEKNGHQDTSLMPVFSSVSV</sequence>
<dbReference type="Proteomes" id="UP000656813">
    <property type="component" value="Unassembled WGS sequence"/>
</dbReference>
<dbReference type="RefSeq" id="WP_188496847.1">
    <property type="nucleotide sequence ID" value="NZ_BMFV01000009.1"/>
</dbReference>